<evidence type="ECO:0000256" key="1">
    <source>
        <dbReference type="ARBA" id="ARBA00000085"/>
    </source>
</evidence>
<keyword evidence="9" id="KW-0902">Two-component regulatory system</keyword>
<dbReference type="SMART" id="SM00304">
    <property type="entry name" value="HAMP"/>
    <property type="match status" value="1"/>
</dbReference>
<comment type="caution">
    <text evidence="14">The sequence shown here is derived from an EMBL/GenBank/DDBJ whole genome shotgun (WGS) entry which is preliminary data.</text>
</comment>
<dbReference type="InterPro" id="IPR004358">
    <property type="entry name" value="Sig_transdc_His_kin-like_C"/>
</dbReference>
<keyword evidence="7" id="KW-0418">Kinase</keyword>
<dbReference type="InterPro" id="IPR036097">
    <property type="entry name" value="HisK_dim/P_sf"/>
</dbReference>
<gene>
    <name evidence="14" type="ORF">CWE12_05855</name>
</gene>
<dbReference type="Proteomes" id="UP000287410">
    <property type="component" value="Unassembled WGS sequence"/>
</dbReference>
<evidence type="ECO:0000256" key="6">
    <source>
        <dbReference type="ARBA" id="ARBA00022692"/>
    </source>
</evidence>
<evidence type="ECO:0000313" key="15">
    <source>
        <dbReference type="Proteomes" id="UP000287410"/>
    </source>
</evidence>
<dbReference type="CDD" id="cd00082">
    <property type="entry name" value="HisKA"/>
    <property type="match status" value="1"/>
</dbReference>
<feature type="domain" description="Histidine kinase" evidence="12">
    <location>
        <begin position="258"/>
        <end position="473"/>
    </location>
</feature>
<evidence type="ECO:0000259" key="12">
    <source>
        <dbReference type="PROSITE" id="PS50109"/>
    </source>
</evidence>
<evidence type="ECO:0000256" key="9">
    <source>
        <dbReference type="ARBA" id="ARBA00023012"/>
    </source>
</evidence>
<organism evidence="14 15">
    <name type="scientific">Aliidiomarina sedimenti</name>
    <dbReference type="NCBI Taxonomy" id="1933879"/>
    <lineage>
        <taxon>Bacteria</taxon>
        <taxon>Pseudomonadati</taxon>
        <taxon>Pseudomonadota</taxon>
        <taxon>Gammaproteobacteria</taxon>
        <taxon>Alteromonadales</taxon>
        <taxon>Idiomarinaceae</taxon>
        <taxon>Aliidiomarina</taxon>
    </lineage>
</organism>
<keyword evidence="6 11" id="KW-0812">Transmembrane</keyword>
<dbReference type="PROSITE" id="PS50109">
    <property type="entry name" value="HIS_KIN"/>
    <property type="match status" value="1"/>
</dbReference>
<dbReference type="EC" id="2.7.13.3" evidence="3"/>
<dbReference type="Gene3D" id="1.10.287.130">
    <property type="match status" value="1"/>
</dbReference>
<dbReference type="RefSeq" id="WP_126788738.1">
    <property type="nucleotide sequence ID" value="NZ_PIPN01000002.1"/>
</dbReference>
<dbReference type="SUPFAM" id="SSF47384">
    <property type="entry name" value="Homodimeric domain of signal transducing histidine kinase"/>
    <property type="match status" value="1"/>
</dbReference>
<keyword evidence="10 11" id="KW-0472">Membrane</keyword>
<dbReference type="Gene3D" id="6.10.340.10">
    <property type="match status" value="1"/>
</dbReference>
<feature type="transmembrane region" description="Helical" evidence="11">
    <location>
        <begin position="175"/>
        <end position="197"/>
    </location>
</feature>
<comment type="catalytic activity">
    <reaction evidence="1">
        <text>ATP + protein L-histidine = ADP + protein N-phospho-L-histidine.</text>
        <dbReference type="EC" id="2.7.13.3"/>
    </reaction>
</comment>
<evidence type="ECO:0000256" key="8">
    <source>
        <dbReference type="ARBA" id="ARBA00022989"/>
    </source>
</evidence>
<accession>A0ABY0C008</accession>
<reference evidence="14 15" key="1">
    <citation type="journal article" date="2018" name="Front. Microbiol.">
        <title>Genome-Based Analysis Reveals the Taxonomy and Diversity of the Family Idiomarinaceae.</title>
        <authorList>
            <person name="Liu Y."/>
            <person name="Lai Q."/>
            <person name="Shao Z."/>
        </authorList>
    </citation>
    <scope>NUCLEOTIDE SEQUENCE [LARGE SCALE GENOMIC DNA]</scope>
    <source>
        <strain evidence="14 15">GBSy1</strain>
    </source>
</reference>
<keyword evidence="8 11" id="KW-1133">Transmembrane helix</keyword>
<dbReference type="InterPro" id="IPR005467">
    <property type="entry name" value="His_kinase_dom"/>
</dbReference>
<dbReference type="CDD" id="cd06225">
    <property type="entry name" value="HAMP"/>
    <property type="match status" value="1"/>
</dbReference>
<dbReference type="EMBL" id="PIPN01000002">
    <property type="protein sequence ID" value="RUO30763.1"/>
    <property type="molecule type" value="Genomic_DNA"/>
</dbReference>
<dbReference type="Pfam" id="PF00512">
    <property type="entry name" value="HisKA"/>
    <property type="match status" value="1"/>
</dbReference>
<evidence type="ECO:0000256" key="7">
    <source>
        <dbReference type="ARBA" id="ARBA00022777"/>
    </source>
</evidence>
<evidence type="ECO:0000256" key="2">
    <source>
        <dbReference type="ARBA" id="ARBA00004370"/>
    </source>
</evidence>
<keyword evidence="5" id="KW-0808">Transferase</keyword>
<dbReference type="SMART" id="SM00387">
    <property type="entry name" value="HATPase_c"/>
    <property type="match status" value="1"/>
</dbReference>
<feature type="transmembrane region" description="Helical" evidence="11">
    <location>
        <begin position="12"/>
        <end position="35"/>
    </location>
</feature>
<protein>
    <recommendedName>
        <fullName evidence="3">histidine kinase</fullName>
        <ecNumber evidence="3">2.7.13.3</ecNumber>
    </recommendedName>
</protein>
<dbReference type="InterPro" id="IPR003661">
    <property type="entry name" value="HisK_dim/P_dom"/>
</dbReference>
<dbReference type="Gene3D" id="3.30.565.10">
    <property type="entry name" value="Histidine kinase-like ATPase, C-terminal domain"/>
    <property type="match status" value="1"/>
</dbReference>
<dbReference type="PANTHER" id="PTHR45436">
    <property type="entry name" value="SENSOR HISTIDINE KINASE YKOH"/>
    <property type="match status" value="1"/>
</dbReference>
<dbReference type="Pfam" id="PF02518">
    <property type="entry name" value="HATPase_c"/>
    <property type="match status" value="1"/>
</dbReference>
<evidence type="ECO:0000256" key="3">
    <source>
        <dbReference type="ARBA" id="ARBA00012438"/>
    </source>
</evidence>
<dbReference type="Pfam" id="PF00672">
    <property type="entry name" value="HAMP"/>
    <property type="match status" value="1"/>
</dbReference>
<evidence type="ECO:0000256" key="4">
    <source>
        <dbReference type="ARBA" id="ARBA00022553"/>
    </source>
</evidence>
<keyword evidence="4" id="KW-0597">Phosphoprotein</keyword>
<dbReference type="PRINTS" id="PR00344">
    <property type="entry name" value="BCTRLSENSOR"/>
</dbReference>
<feature type="domain" description="HAMP" evidence="13">
    <location>
        <begin position="198"/>
        <end position="250"/>
    </location>
</feature>
<dbReference type="SUPFAM" id="SSF158472">
    <property type="entry name" value="HAMP domain-like"/>
    <property type="match status" value="1"/>
</dbReference>
<comment type="subcellular location">
    <subcellularLocation>
        <location evidence="2">Membrane</location>
    </subcellularLocation>
</comment>
<keyword evidence="15" id="KW-1185">Reference proteome</keyword>
<dbReference type="SMART" id="SM00388">
    <property type="entry name" value="HisKA"/>
    <property type="match status" value="1"/>
</dbReference>
<dbReference type="InterPro" id="IPR050428">
    <property type="entry name" value="TCS_sensor_his_kinase"/>
</dbReference>
<evidence type="ECO:0000256" key="11">
    <source>
        <dbReference type="SAM" id="Phobius"/>
    </source>
</evidence>
<evidence type="ECO:0000259" key="13">
    <source>
        <dbReference type="PROSITE" id="PS50885"/>
    </source>
</evidence>
<evidence type="ECO:0000256" key="10">
    <source>
        <dbReference type="ARBA" id="ARBA00023136"/>
    </source>
</evidence>
<dbReference type="SUPFAM" id="SSF55874">
    <property type="entry name" value="ATPase domain of HSP90 chaperone/DNA topoisomerase II/histidine kinase"/>
    <property type="match status" value="1"/>
</dbReference>
<dbReference type="PANTHER" id="PTHR45436:SF5">
    <property type="entry name" value="SENSOR HISTIDINE KINASE TRCS"/>
    <property type="match status" value="1"/>
</dbReference>
<sequence>MKKLGLSTGWQLFIAIAGVALILVMATLVGIRLYFIHNFNNYLSAQETQRMQELAVLIADYYERQTERDEDFRFEQLGELERGGVRRLLAGLSIAQWRESRQQPQSDGLDPLRFSFRNLALYSADGDLLFGREIDDPIQVSIVEPDSGVTLGYLRTGRPQGPLQPIDEVFQQQQMAAILLAGFAALVVAALVAAILARRLRRRVSTLTRATRRLAAGAYDVEVPQQGRDELTALAADINALARTLRAAAGQRQAFMADIAHELRTPLTILQAELEALEDGIRHLDAQEMGLLQGQVRQLTQLVDDLHMLADADAGSLRYQWQPLTLNNWLQEQWPVLSHQAEQAGLKATLKLPLQPLSIKADPQRLQQLLMNVWSNSMRYTDGPGEVELELAQADNAVQLIVRDSAPGVAESAMKDIFRRLYRGEASRNRRLGGSGLGLAICERIAQAHAGTLTATQSALGGLQICLSLPDPGVTSQ</sequence>
<evidence type="ECO:0000313" key="14">
    <source>
        <dbReference type="EMBL" id="RUO30763.1"/>
    </source>
</evidence>
<dbReference type="InterPro" id="IPR003660">
    <property type="entry name" value="HAMP_dom"/>
</dbReference>
<dbReference type="InterPro" id="IPR003594">
    <property type="entry name" value="HATPase_dom"/>
</dbReference>
<dbReference type="InterPro" id="IPR036890">
    <property type="entry name" value="HATPase_C_sf"/>
</dbReference>
<evidence type="ECO:0000256" key="5">
    <source>
        <dbReference type="ARBA" id="ARBA00022679"/>
    </source>
</evidence>
<dbReference type="PROSITE" id="PS50885">
    <property type="entry name" value="HAMP"/>
    <property type="match status" value="1"/>
</dbReference>
<name>A0ABY0C008_9GAMM</name>
<proteinExistence type="predicted"/>